<dbReference type="InterPro" id="IPR026037">
    <property type="entry name" value="PgpA"/>
</dbReference>
<keyword evidence="1" id="KW-1003">Cell membrane</keyword>
<dbReference type="PANTHER" id="PTHR36305:SF1">
    <property type="entry name" value="PHOSPHATIDYLGLYCEROPHOSPHATASE A"/>
    <property type="match status" value="1"/>
</dbReference>
<keyword evidence="1" id="KW-0442">Lipid degradation</keyword>
<keyword evidence="1" id="KW-0595">Phospholipid degradation</keyword>
<dbReference type="RefSeq" id="WP_269331715.1">
    <property type="nucleotide sequence ID" value="NZ_JAMZFT010000001.1"/>
</dbReference>
<gene>
    <name evidence="4" type="ORF">NJQ99_05125</name>
</gene>
<comment type="catalytic activity">
    <reaction evidence="1">
        <text>a 1,2-diacyl-sn-glycero-3-phospho-(1'-sn-glycero-3'-phosphate) + H2O = a 1,2-diacyl-sn-glycero-3-phospho-(1'-sn-glycerol) + phosphate</text>
        <dbReference type="Rhea" id="RHEA:33751"/>
        <dbReference type="ChEBI" id="CHEBI:15377"/>
        <dbReference type="ChEBI" id="CHEBI:43474"/>
        <dbReference type="ChEBI" id="CHEBI:60110"/>
        <dbReference type="ChEBI" id="CHEBI:64716"/>
        <dbReference type="EC" id="3.1.3.27"/>
    </reaction>
</comment>
<evidence type="ECO:0000256" key="2">
    <source>
        <dbReference type="SAM" id="Phobius"/>
    </source>
</evidence>
<evidence type="ECO:0000313" key="4">
    <source>
        <dbReference type="EMBL" id="MCP1335784.1"/>
    </source>
</evidence>
<dbReference type="GO" id="GO:0008962">
    <property type="term" value="F:phosphatidylglycerophosphatase activity"/>
    <property type="evidence" value="ECO:0007669"/>
    <property type="project" value="UniProtKB-EC"/>
</dbReference>
<comment type="cofactor">
    <cofactor evidence="1">
        <name>Mg(2+)</name>
        <dbReference type="ChEBI" id="CHEBI:18420"/>
    </cofactor>
</comment>
<evidence type="ECO:0000313" key="5">
    <source>
        <dbReference type="Proteomes" id="UP001055804"/>
    </source>
</evidence>
<dbReference type="EMBL" id="JAMZFT010000001">
    <property type="protein sequence ID" value="MCP1335784.1"/>
    <property type="molecule type" value="Genomic_DNA"/>
</dbReference>
<sequence length="157" mass="16277">MSGATLLATWFGAGLLRPAPGTWGSFAALPFGWALAWWGGWPALLAGAILVFAVGVWAADVHCRAVGRHDASEVVIDEVAGQWLTLLPAAIVAGTPSLAHLGAGFLLFRIFDVAKPWPCSLLDRKVKGGLGVMIDDVAAGVYGAAMLALLIWIGAMG</sequence>
<comment type="subcellular location">
    <subcellularLocation>
        <location evidence="1">Cell inner membrane</location>
        <topology evidence="1">Multi-pass membrane protein</topology>
    </subcellularLocation>
</comment>
<comment type="function">
    <text evidence="1">Lipid phosphatase which dephosphorylates phosphatidylglycerophosphate (PGP) to phosphatidylglycerol (PG).</text>
</comment>
<dbReference type="InterPro" id="IPR036681">
    <property type="entry name" value="PgpA-like_sf"/>
</dbReference>
<keyword evidence="1 2" id="KW-0812">Transmembrane</keyword>
<dbReference type="CDD" id="cd06971">
    <property type="entry name" value="PgpA"/>
    <property type="match status" value="1"/>
</dbReference>
<comment type="caution">
    <text evidence="4">The sequence shown here is derived from an EMBL/GenBank/DDBJ whole genome shotgun (WGS) entry which is preliminary data.</text>
</comment>
<keyword evidence="1" id="KW-0479">Metal-binding</keyword>
<proteinExistence type="predicted"/>
<dbReference type="Proteomes" id="UP001055804">
    <property type="component" value="Unassembled WGS sequence"/>
</dbReference>
<keyword evidence="1" id="KW-0443">Lipid metabolism</keyword>
<comment type="pathway">
    <text evidence="1">Phospholipid metabolism; phosphatidylglycerol biosynthesis; phosphatidylglycerol from CDP-diacylglycerol: step 2/2.</text>
</comment>
<keyword evidence="5" id="KW-1185">Reference proteome</keyword>
<protein>
    <recommendedName>
        <fullName evidence="1">Phosphatidylglycerophosphatase A</fullName>
        <ecNumber evidence="1">3.1.3.27</ecNumber>
    </recommendedName>
    <alternativeName>
        <fullName evidence="1">Phosphatidylglycerolphosphate phosphatase A</fullName>
    </alternativeName>
</protein>
<evidence type="ECO:0000256" key="1">
    <source>
        <dbReference type="PIRNR" id="PIRNR006162"/>
    </source>
</evidence>
<feature type="transmembrane region" description="Helical" evidence="2">
    <location>
        <begin position="37"/>
        <end position="59"/>
    </location>
</feature>
<keyword evidence="2" id="KW-1133">Transmembrane helix</keyword>
<dbReference type="PIRSF" id="PIRSF006162">
    <property type="entry name" value="PgpA"/>
    <property type="match status" value="1"/>
</dbReference>
<evidence type="ECO:0000259" key="3">
    <source>
        <dbReference type="Pfam" id="PF04608"/>
    </source>
</evidence>
<dbReference type="EC" id="3.1.3.27" evidence="1"/>
<dbReference type="GO" id="GO:0046872">
    <property type="term" value="F:metal ion binding"/>
    <property type="evidence" value="ECO:0007669"/>
    <property type="project" value="UniProtKB-KW"/>
</dbReference>
<feature type="domain" description="YutG/PgpA" evidence="3">
    <location>
        <begin position="7"/>
        <end position="150"/>
    </location>
</feature>
<dbReference type="SUPFAM" id="SSF101307">
    <property type="entry name" value="YutG-like"/>
    <property type="match status" value="1"/>
</dbReference>
<dbReference type="GO" id="GO:0005886">
    <property type="term" value="C:plasma membrane"/>
    <property type="evidence" value="ECO:0007669"/>
    <property type="project" value="UniProtKB-SubCell"/>
</dbReference>
<feature type="transmembrane region" description="Helical" evidence="2">
    <location>
        <begin position="137"/>
        <end position="155"/>
    </location>
</feature>
<dbReference type="AlphaFoldDB" id="A0A9J6PD87"/>
<keyword evidence="1 2" id="KW-0472">Membrane</keyword>
<keyword evidence="1" id="KW-0997">Cell inner membrane</keyword>
<dbReference type="GO" id="GO:0009395">
    <property type="term" value="P:phospholipid catabolic process"/>
    <property type="evidence" value="ECO:0007669"/>
    <property type="project" value="UniProtKB-KW"/>
</dbReference>
<organism evidence="4 5">
    <name type="scientific">Futiania mangrovi</name>
    <dbReference type="NCBI Taxonomy" id="2959716"/>
    <lineage>
        <taxon>Bacteria</taxon>
        <taxon>Pseudomonadati</taxon>
        <taxon>Pseudomonadota</taxon>
        <taxon>Alphaproteobacteria</taxon>
        <taxon>Futianiales</taxon>
        <taxon>Futianiaceae</taxon>
        <taxon>Futiania</taxon>
    </lineage>
</organism>
<name>A0A9J6PD87_9PROT</name>
<reference evidence="4" key="1">
    <citation type="submission" date="2022-06" db="EMBL/GenBank/DDBJ databases">
        <title>Isolation and Genomics of Futiania mangrovii gen. nov., sp. nov., a Rare and Metabolically-versatile member in the Class Alphaproteobacteria.</title>
        <authorList>
            <person name="Liu L."/>
            <person name="Huang W.-C."/>
            <person name="Pan J."/>
            <person name="Li J."/>
            <person name="Huang Y."/>
            <person name="Du H."/>
            <person name="Liu Y."/>
            <person name="Li M."/>
        </authorList>
    </citation>
    <scope>NUCLEOTIDE SEQUENCE</scope>
    <source>
        <strain evidence="4">FT118</strain>
    </source>
</reference>
<dbReference type="PANTHER" id="PTHR36305">
    <property type="entry name" value="PHOSPHATIDYLGLYCEROPHOSPHATASE A"/>
    <property type="match status" value="1"/>
</dbReference>
<dbReference type="Pfam" id="PF04608">
    <property type="entry name" value="PgpA"/>
    <property type="match status" value="1"/>
</dbReference>
<accession>A0A9J6PD87</accession>
<keyword evidence="1" id="KW-0378">Hydrolase</keyword>
<dbReference type="InterPro" id="IPR007686">
    <property type="entry name" value="YutG/PgpA"/>
</dbReference>
<keyword evidence="1" id="KW-0460">Magnesium</keyword>
<keyword evidence="1" id="KW-1208">Phospholipid metabolism</keyword>